<accession>A0ABD0PQL7</accession>
<dbReference type="EMBL" id="JAMKFB020000014">
    <property type="protein sequence ID" value="KAL0176338.1"/>
    <property type="molecule type" value="Genomic_DNA"/>
</dbReference>
<name>A0ABD0PQL7_CIRMR</name>
<feature type="compositionally biased region" description="Basic and acidic residues" evidence="1">
    <location>
        <begin position="1"/>
        <end position="14"/>
    </location>
</feature>
<organism evidence="2 3">
    <name type="scientific">Cirrhinus mrigala</name>
    <name type="common">Mrigala</name>
    <dbReference type="NCBI Taxonomy" id="683832"/>
    <lineage>
        <taxon>Eukaryota</taxon>
        <taxon>Metazoa</taxon>
        <taxon>Chordata</taxon>
        <taxon>Craniata</taxon>
        <taxon>Vertebrata</taxon>
        <taxon>Euteleostomi</taxon>
        <taxon>Actinopterygii</taxon>
        <taxon>Neopterygii</taxon>
        <taxon>Teleostei</taxon>
        <taxon>Ostariophysi</taxon>
        <taxon>Cypriniformes</taxon>
        <taxon>Cyprinidae</taxon>
        <taxon>Labeoninae</taxon>
        <taxon>Labeonini</taxon>
        <taxon>Cirrhinus</taxon>
    </lineage>
</organism>
<evidence type="ECO:0000313" key="3">
    <source>
        <dbReference type="Proteomes" id="UP001529510"/>
    </source>
</evidence>
<gene>
    <name evidence="2" type="ORF">M9458_028668</name>
</gene>
<reference evidence="2 3" key="1">
    <citation type="submission" date="2024-05" db="EMBL/GenBank/DDBJ databases">
        <title>Genome sequencing and assembly of Indian major carp, Cirrhinus mrigala (Hamilton, 1822).</title>
        <authorList>
            <person name="Mohindra V."/>
            <person name="Chowdhury L.M."/>
            <person name="Lal K."/>
            <person name="Jena J.K."/>
        </authorList>
    </citation>
    <scope>NUCLEOTIDE SEQUENCE [LARGE SCALE GENOMIC DNA]</scope>
    <source>
        <strain evidence="2">CM1030</strain>
        <tissue evidence="2">Blood</tissue>
    </source>
</reference>
<comment type="caution">
    <text evidence="2">The sequence shown here is derived from an EMBL/GenBank/DDBJ whole genome shotgun (WGS) entry which is preliminary data.</text>
</comment>
<protein>
    <submittedName>
        <fullName evidence="2">Uncharacterized protein</fullName>
    </submittedName>
</protein>
<feature type="region of interest" description="Disordered" evidence="1">
    <location>
        <begin position="1"/>
        <end position="57"/>
    </location>
</feature>
<evidence type="ECO:0000256" key="1">
    <source>
        <dbReference type="SAM" id="MobiDB-lite"/>
    </source>
</evidence>
<feature type="compositionally biased region" description="Basic and acidic residues" evidence="1">
    <location>
        <begin position="36"/>
        <end position="49"/>
    </location>
</feature>
<evidence type="ECO:0000313" key="2">
    <source>
        <dbReference type="EMBL" id="KAL0176338.1"/>
    </source>
</evidence>
<feature type="non-terminal residue" evidence="2">
    <location>
        <position position="1"/>
    </location>
</feature>
<dbReference type="Proteomes" id="UP001529510">
    <property type="component" value="Unassembled WGS sequence"/>
</dbReference>
<keyword evidence="3" id="KW-1185">Reference proteome</keyword>
<dbReference type="AlphaFoldDB" id="A0ABD0PQL7"/>
<proteinExistence type="predicted"/>
<sequence>ISPEFRRLPVLHREPHQRRRESEAGADISALQPNHWETRADPGQEDQRQWRRWGQVR</sequence>
<feature type="non-terminal residue" evidence="2">
    <location>
        <position position="57"/>
    </location>
</feature>